<reference evidence="3 4" key="1">
    <citation type="submission" date="2010-05" db="EMBL/GenBank/DDBJ databases">
        <title>The Genome Sequence of Thecamonas trahens ATCC 50062.</title>
        <authorList>
            <consortium name="The Broad Institute Genome Sequencing Platform"/>
            <person name="Russ C."/>
            <person name="Cuomo C."/>
            <person name="Shea T."/>
            <person name="Young S.K."/>
            <person name="Zeng Q."/>
            <person name="Koehrsen M."/>
            <person name="Haas B."/>
            <person name="Borodovsky M."/>
            <person name="Guigo R."/>
            <person name="Alvarado L."/>
            <person name="Berlin A."/>
            <person name="Bochicchio J."/>
            <person name="Borenstein D."/>
            <person name="Chapman S."/>
            <person name="Chen Z."/>
            <person name="Freedman E."/>
            <person name="Gellesch M."/>
            <person name="Goldberg J."/>
            <person name="Griggs A."/>
            <person name="Gujja S."/>
            <person name="Heilman E."/>
            <person name="Heiman D."/>
            <person name="Hepburn T."/>
            <person name="Howarth C."/>
            <person name="Jen D."/>
            <person name="Larson L."/>
            <person name="Mehta T."/>
            <person name="Park D."/>
            <person name="Pearson M."/>
            <person name="Roberts A."/>
            <person name="Saif S."/>
            <person name="Shenoy N."/>
            <person name="Sisk P."/>
            <person name="Stolte C."/>
            <person name="Sykes S."/>
            <person name="Thomson T."/>
            <person name="Walk T."/>
            <person name="White J."/>
            <person name="Yandava C."/>
            <person name="Burger G."/>
            <person name="Gray M.W."/>
            <person name="Holland P.W.H."/>
            <person name="King N."/>
            <person name="Lang F.B.F."/>
            <person name="Roger A.J."/>
            <person name="Ruiz-Trillo I."/>
            <person name="Lander E."/>
            <person name="Nusbaum C."/>
        </authorList>
    </citation>
    <scope>NUCLEOTIDE SEQUENCE [LARGE SCALE GENOMIC DNA]</scope>
    <source>
        <strain evidence="3 4">ATCC 50062</strain>
    </source>
</reference>
<dbReference type="AlphaFoldDB" id="A0A0L0DIT3"/>
<gene>
    <name evidence="3" type="ORF">AMSG_00932</name>
</gene>
<proteinExistence type="predicted"/>
<evidence type="ECO:0000313" key="3">
    <source>
        <dbReference type="EMBL" id="KNC52105.1"/>
    </source>
</evidence>
<dbReference type="Proteomes" id="UP000054408">
    <property type="component" value="Unassembled WGS sequence"/>
</dbReference>
<feature type="region of interest" description="Disordered" evidence="1">
    <location>
        <begin position="91"/>
        <end position="111"/>
    </location>
</feature>
<dbReference type="GO" id="GO:0005739">
    <property type="term" value="C:mitochondrion"/>
    <property type="evidence" value="ECO:0007669"/>
    <property type="project" value="TreeGrafter"/>
</dbReference>
<dbReference type="eggNOG" id="ENOG502SYCG">
    <property type="taxonomic scope" value="Eukaryota"/>
</dbReference>
<dbReference type="InterPro" id="IPR039251">
    <property type="entry name" value="OXLD1"/>
</dbReference>
<accession>A0A0L0DIT3</accession>
<dbReference type="Pfam" id="PF09791">
    <property type="entry name" value="Oxidored-like"/>
    <property type="match status" value="1"/>
</dbReference>
<feature type="domain" description="Oxidoreductase-like" evidence="2">
    <location>
        <begin position="48"/>
        <end position="83"/>
    </location>
</feature>
<evidence type="ECO:0000313" key="4">
    <source>
        <dbReference type="Proteomes" id="UP000054408"/>
    </source>
</evidence>
<sequence length="139" mass="13946">MLRVGVGRRLVQAARGVKWSAMRAVSGSGVAGGGDGGDGGDGGHDVDVLLPPSEPLNCCGSGCVDCVWIEYFKELNEYQVEMAARAESAAAAKASDALDGSDRSTGAEADAVDAQQVASMSAFAQLEAQLAAKRGAGGG</sequence>
<organism evidence="3 4">
    <name type="scientific">Thecamonas trahens ATCC 50062</name>
    <dbReference type="NCBI Taxonomy" id="461836"/>
    <lineage>
        <taxon>Eukaryota</taxon>
        <taxon>Apusozoa</taxon>
        <taxon>Apusomonadida</taxon>
        <taxon>Apusomonadidae</taxon>
        <taxon>Thecamonas</taxon>
    </lineage>
</organism>
<name>A0A0L0DIT3_THETB</name>
<evidence type="ECO:0000256" key="1">
    <source>
        <dbReference type="SAM" id="MobiDB-lite"/>
    </source>
</evidence>
<dbReference type="InterPro" id="IPR019180">
    <property type="entry name" value="Oxidoreductase-like_N"/>
</dbReference>
<dbReference type="RefSeq" id="XP_013762109.1">
    <property type="nucleotide sequence ID" value="XM_013906655.1"/>
</dbReference>
<protein>
    <recommendedName>
        <fullName evidence="2">Oxidoreductase-like domain-containing protein</fullName>
    </recommendedName>
</protein>
<dbReference type="PANTHER" id="PTHR21193">
    <property type="entry name" value="OXIDOREDUCTASE-LIKE DOMAIN-CONTAINING PROTEIN 1"/>
    <property type="match status" value="1"/>
</dbReference>
<evidence type="ECO:0000259" key="2">
    <source>
        <dbReference type="Pfam" id="PF09791"/>
    </source>
</evidence>
<dbReference type="PANTHER" id="PTHR21193:SF3">
    <property type="entry name" value="OXIDOREDUCTASE-LIKE DOMAIN-CONTAINING PROTEIN 1"/>
    <property type="match status" value="1"/>
</dbReference>
<dbReference type="EMBL" id="GL349436">
    <property type="protein sequence ID" value="KNC52105.1"/>
    <property type="molecule type" value="Genomic_DNA"/>
</dbReference>
<dbReference type="GeneID" id="25560707"/>
<keyword evidence="4" id="KW-1185">Reference proteome</keyword>
<dbReference type="OrthoDB" id="1856718at2759"/>